<keyword evidence="9" id="KW-1185">Reference proteome</keyword>
<dbReference type="GO" id="GO:0015205">
    <property type="term" value="F:nucleobase transmembrane transporter activity"/>
    <property type="evidence" value="ECO:0007669"/>
    <property type="project" value="TreeGrafter"/>
</dbReference>
<dbReference type="PANTHER" id="PTHR30618:SF0">
    <property type="entry name" value="PURINE-URACIL PERMEASE NCS1"/>
    <property type="match status" value="1"/>
</dbReference>
<feature type="transmembrane region" description="Helical" evidence="7">
    <location>
        <begin position="429"/>
        <end position="448"/>
    </location>
</feature>
<feature type="region of interest" description="Disordered" evidence="6">
    <location>
        <begin position="553"/>
        <end position="586"/>
    </location>
</feature>
<dbReference type="Pfam" id="PF02133">
    <property type="entry name" value="Transp_cyt_pur"/>
    <property type="match status" value="1"/>
</dbReference>
<feature type="transmembrane region" description="Helical" evidence="7">
    <location>
        <begin position="512"/>
        <end position="531"/>
    </location>
</feature>
<evidence type="ECO:0000313" key="9">
    <source>
        <dbReference type="Proteomes" id="UP000265663"/>
    </source>
</evidence>
<dbReference type="PANTHER" id="PTHR30618">
    <property type="entry name" value="NCS1 FAMILY PURINE/PYRIMIDINE TRANSPORTER"/>
    <property type="match status" value="1"/>
</dbReference>
<dbReference type="AlphaFoldDB" id="A0A3M7MAN7"/>
<sequence length="586" mass="64985">MLFSTSLRNRSYAAKEKLHQRLTDASSWRLPKQNSGIAPPNVWTNADMEPVPPEKRTWGRSAFVTYWFSDLVTISTWSSGSAIFASGISFPHNLLDHVLTDAGLTATDAVLITLVAGICNALPTVLNGAIGSNLHIPFPIASRASFGYWFSYFAVLSRAILAMFWFGVQTANGGTCVTAILTAIWPSFRTVPNHLPASVGLTTAGMVSYFLYWLVQFPFLLIPTHRLQYMFWVKTILLPPVAIGMTVWVAVKAGGNGTFFSRPASVHGSERAWLWLSSMTSITGGYSTLAVNIPDFSRFSKDPRAQYWQLPVIPFFKTMVALMGIVSASAAQQIWGKAYWTPLQIIDTWMDTSGGRAAAFFCASIWLLGQLSVNISANAVSFANDITTLAPKYFNVRRGSILVAFIGGWALCPWIIVASGKAFLNFMSAYAIFMAPMAGILFTDYWLIKHCKYNVPALYDPHGIYRYGRYGTNWRAFVAVFATIIPLLPGLANKVNPKIKLADGLQNLFTFNWLYGFFLSIFLYYFCNLFFPHEQTLISHVVTGFESLDGMEVEPKEGSYTSDEKVGDLKAAHEPKVSQQSSTHDD</sequence>
<evidence type="ECO:0000256" key="4">
    <source>
        <dbReference type="ARBA" id="ARBA00022989"/>
    </source>
</evidence>
<feature type="transmembrane region" description="Helical" evidence="7">
    <location>
        <begin position="401"/>
        <end position="423"/>
    </location>
</feature>
<dbReference type="InterPro" id="IPR001248">
    <property type="entry name" value="Pur-cyt_permease"/>
</dbReference>
<feature type="transmembrane region" description="Helical" evidence="7">
    <location>
        <begin position="312"/>
        <end position="335"/>
    </location>
</feature>
<evidence type="ECO:0000256" key="6">
    <source>
        <dbReference type="SAM" id="MobiDB-lite"/>
    </source>
</evidence>
<evidence type="ECO:0000256" key="7">
    <source>
        <dbReference type="SAM" id="Phobius"/>
    </source>
</evidence>
<evidence type="ECO:0000256" key="5">
    <source>
        <dbReference type="ARBA" id="ARBA00023136"/>
    </source>
</evidence>
<feature type="transmembrane region" description="Helical" evidence="7">
    <location>
        <begin position="271"/>
        <end position="291"/>
    </location>
</feature>
<evidence type="ECO:0000256" key="1">
    <source>
        <dbReference type="ARBA" id="ARBA00004141"/>
    </source>
</evidence>
<proteinExistence type="inferred from homology"/>
<dbReference type="GO" id="GO:0005886">
    <property type="term" value="C:plasma membrane"/>
    <property type="evidence" value="ECO:0007669"/>
    <property type="project" value="TreeGrafter"/>
</dbReference>
<dbReference type="InterPro" id="IPR045225">
    <property type="entry name" value="Uracil/uridine/allantoin_perm"/>
</dbReference>
<dbReference type="Proteomes" id="UP000265663">
    <property type="component" value="Unassembled WGS sequence"/>
</dbReference>
<comment type="subcellular location">
    <subcellularLocation>
        <location evidence="1">Membrane</location>
        <topology evidence="1">Multi-pass membrane protein</topology>
    </subcellularLocation>
</comment>
<dbReference type="FunFam" id="1.10.4160.10:FF:000001">
    <property type="entry name" value="Uracil permease, putative"/>
    <property type="match status" value="1"/>
</dbReference>
<name>A0A3M7MAN7_9PLEO</name>
<accession>A0A3M7MAN7</accession>
<keyword evidence="4 7" id="KW-1133">Transmembrane helix</keyword>
<feature type="compositionally biased region" description="Polar residues" evidence="6">
    <location>
        <begin position="577"/>
        <end position="586"/>
    </location>
</feature>
<evidence type="ECO:0000313" key="8">
    <source>
        <dbReference type="EMBL" id="RMZ71508.1"/>
    </source>
</evidence>
<organism evidence="8 9">
    <name type="scientific">Pyrenophora seminiperda CCB06</name>
    <dbReference type="NCBI Taxonomy" id="1302712"/>
    <lineage>
        <taxon>Eukaryota</taxon>
        <taxon>Fungi</taxon>
        <taxon>Dikarya</taxon>
        <taxon>Ascomycota</taxon>
        <taxon>Pezizomycotina</taxon>
        <taxon>Dothideomycetes</taxon>
        <taxon>Pleosporomycetidae</taxon>
        <taxon>Pleosporales</taxon>
        <taxon>Pleosporineae</taxon>
        <taxon>Pleosporaceae</taxon>
        <taxon>Pyrenophora</taxon>
    </lineage>
</organism>
<feature type="transmembrane region" description="Helical" evidence="7">
    <location>
        <begin position="146"/>
        <end position="168"/>
    </location>
</feature>
<keyword evidence="5 7" id="KW-0472">Membrane</keyword>
<dbReference type="OrthoDB" id="2018619at2759"/>
<dbReference type="EMBL" id="KE747827">
    <property type="protein sequence ID" value="RMZ71508.1"/>
    <property type="molecule type" value="Genomic_DNA"/>
</dbReference>
<feature type="transmembrane region" description="Helical" evidence="7">
    <location>
        <begin position="195"/>
        <end position="215"/>
    </location>
</feature>
<feature type="compositionally biased region" description="Basic and acidic residues" evidence="6">
    <location>
        <begin position="553"/>
        <end position="576"/>
    </location>
</feature>
<comment type="similarity">
    <text evidence="2">Belongs to the purine-cytosine permease (2.A.39) family.</text>
</comment>
<keyword evidence="3 7" id="KW-0812">Transmembrane</keyword>
<reference evidence="8 9" key="1">
    <citation type="journal article" date="2014" name="PLoS ONE">
        <title>De novo Genome Assembly of the Fungal Plant Pathogen Pyrenophora semeniperda.</title>
        <authorList>
            <person name="Soliai M.M."/>
            <person name="Meyer S.E."/>
            <person name="Udall J.A."/>
            <person name="Elzinga D.E."/>
            <person name="Hermansen R.A."/>
            <person name="Bodily P.M."/>
            <person name="Hart A.A."/>
            <person name="Coleman C.E."/>
        </authorList>
    </citation>
    <scope>NUCLEOTIDE SEQUENCE [LARGE SCALE GENOMIC DNA]</scope>
    <source>
        <strain evidence="8 9">CCB06</strain>
        <tissue evidence="8">Mycelium</tissue>
    </source>
</reference>
<evidence type="ECO:0000256" key="2">
    <source>
        <dbReference type="ARBA" id="ARBA00008974"/>
    </source>
</evidence>
<feature type="transmembrane region" description="Helical" evidence="7">
    <location>
        <begin position="64"/>
        <end position="90"/>
    </location>
</feature>
<feature type="transmembrane region" description="Helical" evidence="7">
    <location>
        <begin position="474"/>
        <end position="492"/>
    </location>
</feature>
<dbReference type="CDD" id="cd11482">
    <property type="entry name" value="SLC-NCS1sbd_NRT1-like"/>
    <property type="match status" value="1"/>
</dbReference>
<dbReference type="Gene3D" id="1.10.4160.10">
    <property type="entry name" value="Hydantoin permease"/>
    <property type="match status" value="1"/>
</dbReference>
<feature type="transmembrane region" description="Helical" evidence="7">
    <location>
        <begin position="227"/>
        <end position="251"/>
    </location>
</feature>
<protein>
    <submittedName>
        <fullName evidence="8">Ncs1 allantoate transporter</fullName>
    </submittedName>
</protein>
<feature type="transmembrane region" description="Helical" evidence="7">
    <location>
        <begin position="355"/>
        <end position="380"/>
    </location>
</feature>
<evidence type="ECO:0000256" key="3">
    <source>
        <dbReference type="ARBA" id="ARBA00022692"/>
    </source>
</evidence>
<feature type="transmembrane region" description="Helical" evidence="7">
    <location>
        <begin position="110"/>
        <end position="134"/>
    </location>
</feature>
<gene>
    <name evidence="8" type="ORF">GMOD_00006629</name>
</gene>